<name>A0A6A5TSX2_9PLEO</name>
<evidence type="ECO:0000256" key="1">
    <source>
        <dbReference type="SAM" id="MobiDB-lite"/>
    </source>
</evidence>
<dbReference type="EMBL" id="ML977013">
    <property type="protein sequence ID" value="KAF1952047.1"/>
    <property type="molecule type" value="Genomic_DNA"/>
</dbReference>
<dbReference type="AlphaFoldDB" id="A0A6A5TSX2"/>
<feature type="compositionally biased region" description="Polar residues" evidence="1">
    <location>
        <begin position="124"/>
        <end position="133"/>
    </location>
</feature>
<accession>A0A6A5TSX2</accession>
<organism evidence="2 3">
    <name type="scientific">Byssothecium circinans</name>
    <dbReference type="NCBI Taxonomy" id="147558"/>
    <lineage>
        <taxon>Eukaryota</taxon>
        <taxon>Fungi</taxon>
        <taxon>Dikarya</taxon>
        <taxon>Ascomycota</taxon>
        <taxon>Pezizomycotina</taxon>
        <taxon>Dothideomycetes</taxon>
        <taxon>Pleosporomycetidae</taxon>
        <taxon>Pleosporales</taxon>
        <taxon>Massarineae</taxon>
        <taxon>Massarinaceae</taxon>
        <taxon>Byssothecium</taxon>
    </lineage>
</organism>
<reference evidence="2" key="1">
    <citation type="journal article" date="2020" name="Stud. Mycol.">
        <title>101 Dothideomycetes genomes: a test case for predicting lifestyles and emergence of pathogens.</title>
        <authorList>
            <person name="Haridas S."/>
            <person name="Albert R."/>
            <person name="Binder M."/>
            <person name="Bloem J."/>
            <person name="Labutti K."/>
            <person name="Salamov A."/>
            <person name="Andreopoulos B."/>
            <person name="Baker S."/>
            <person name="Barry K."/>
            <person name="Bills G."/>
            <person name="Bluhm B."/>
            <person name="Cannon C."/>
            <person name="Castanera R."/>
            <person name="Culley D."/>
            <person name="Daum C."/>
            <person name="Ezra D."/>
            <person name="Gonzalez J."/>
            <person name="Henrissat B."/>
            <person name="Kuo A."/>
            <person name="Liang C."/>
            <person name="Lipzen A."/>
            <person name="Lutzoni F."/>
            <person name="Magnuson J."/>
            <person name="Mondo S."/>
            <person name="Nolan M."/>
            <person name="Ohm R."/>
            <person name="Pangilinan J."/>
            <person name="Park H.-J."/>
            <person name="Ramirez L."/>
            <person name="Alfaro M."/>
            <person name="Sun H."/>
            <person name="Tritt A."/>
            <person name="Yoshinaga Y."/>
            <person name="Zwiers L.-H."/>
            <person name="Turgeon B."/>
            <person name="Goodwin S."/>
            <person name="Spatafora J."/>
            <person name="Crous P."/>
            <person name="Grigoriev I."/>
        </authorList>
    </citation>
    <scope>NUCLEOTIDE SEQUENCE</scope>
    <source>
        <strain evidence="2">CBS 675.92</strain>
    </source>
</reference>
<evidence type="ECO:0000313" key="3">
    <source>
        <dbReference type="Proteomes" id="UP000800035"/>
    </source>
</evidence>
<proteinExistence type="predicted"/>
<dbReference type="Proteomes" id="UP000800035">
    <property type="component" value="Unassembled WGS sequence"/>
</dbReference>
<evidence type="ECO:0000313" key="2">
    <source>
        <dbReference type="EMBL" id="KAF1952047.1"/>
    </source>
</evidence>
<keyword evidence="3" id="KW-1185">Reference proteome</keyword>
<sequence>MSDKFDNSNAFSWPLRSPGGADSAASTRALLSRNSTVRFPEYPSSDDGVSASEDDVDAMDTSFNSAGTAAHHHPEQNEEPQNEEPHTPTRSSQELSRQNEEPKTPARCNKRASHQTPKPRALSIQDQVYQTPRQHQREDSCSPKSSVFNMKEFFENPTPSRVPAADTSDSVLHSGTKVVGAAEESPTKVFNANAARIDVIKVPDRKAGKTSYEAGVYVTSLTEQEEDAKKGQKAPRKKTVIAYLKDLVARVRKEKLGGI</sequence>
<protein>
    <submittedName>
        <fullName evidence="2">Uncharacterized protein</fullName>
    </submittedName>
</protein>
<gene>
    <name evidence="2" type="ORF">CC80DRAFT_508393</name>
</gene>
<feature type="region of interest" description="Disordered" evidence="1">
    <location>
        <begin position="1"/>
        <end position="148"/>
    </location>
</feature>